<keyword evidence="1" id="KW-0678">Repressor</keyword>
<organism evidence="7">
    <name type="scientific">Tuwongella immobilis</name>
    <dbReference type="NCBI Taxonomy" id="692036"/>
    <lineage>
        <taxon>Bacteria</taxon>
        <taxon>Pseudomonadati</taxon>
        <taxon>Planctomycetota</taxon>
        <taxon>Planctomycetia</taxon>
        <taxon>Gemmatales</taxon>
        <taxon>Gemmataceae</taxon>
        <taxon>Tuwongella</taxon>
    </lineage>
</organism>
<accession>A0A6C2YS66</accession>
<dbReference type="GO" id="GO:0016747">
    <property type="term" value="F:acyltransferase activity, transferring groups other than amino-acyl groups"/>
    <property type="evidence" value="ECO:0007669"/>
    <property type="project" value="InterPro"/>
</dbReference>
<dbReference type="SUPFAM" id="SSF55729">
    <property type="entry name" value="Acyl-CoA N-acyltransferases (Nat)"/>
    <property type="match status" value="1"/>
</dbReference>
<comment type="catalytic activity">
    <reaction evidence="5">
        <text>glycyl-tRNA(Gly) + acetyl-CoA = N-acetylglycyl-tRNA(Gly) + CoA + H(+)</text>
        <dbReference type="Rhea" id="RHEA:81867"/>
        <dbReference type="Rhea" id="RHEA-COMP:9683"/>
        <dbReference type="Rhea" id="RHEA-COMP:19766"/>
        <dbReference type="ChEBI" id="CHEBI:15378"/>
        <dbReference type="ChEBI" id="CHEBI:57287"/>
        <dbReference type="ChEBI" id="CHEBI:57288"/>
        <dbReference type="ChEBI" id="CHEBI:78522"/>
        <dbReference type="ChEBI" id="CHEBI:232036"/>
    </reaction>
</comment>
<keyword evidence="4" id="KW-0012">Acyltransferase</keyword>
<dbReference type="InterPro" id="IPR016181">
    <property type="entry name" value="Acyl_CoA_acyltransferase"/>
</dbReference>
<name>A0A6C2YS66_9BACT</name>
<dbReference type="KEGG" id="tim:GMBLW1_02380"/>
<evidence type="ECO:0000256" key="1">
    <source>
        <dbReference type="ARBA" id="ARBA00022491"/>
    </source>
</evidence>
<evidence type="ECO:0000256" key="2">
    <source>
        <dbReference type="ARBA" id="ARBA00022649"/>
    </source>
</evidence>
<proteinExistence type="predicted"/>
<dbReference type="EMBL" id="LR593887">
    <property type="protein sequence ID" value="VTS04812.1"/>
    <property type="molecule type" value="Genomic_DNA"/>
</dbReference>
<dbReference type="AlphaFoldDB" id="A0A6C2YS66"/>
<evidence type="ECO:0000256" key="5">
    <source>
        <dbReference type="ARBA" id="ARBA00049880"/>
    </source>
</evidence>
<dbReference type="Proteomes" id="UP000464378">
    <property type="component" value="Chromosome"/>
</dbReference>
<dbReference type="Pfam" id="PF13508">
    <property type="entry name" value="Acetyltransf_7"/>
    <property type="match status" value="1"/>
</dbReference>
<keyword evidence="3 7" id="KW-0808">Transferase</keyword>
<dbReference type="EMBL" id="LR586016">
    <property type="protein sequence ID" value="VIP03722.1"/>
    <property type="molecule type" value="Genomic_DNA"/>
</dbReference>
<reference evidence="7" key="1">
    <citation type="submission" date="2019-04" db="EMBL/GenBank/DDBJ databases">
        <authorList>
            <consortium name="Science for Life Laboratories"/>
        </authorList>
    </citation>
    <scope>NUCLEOTIDE SEQUENCE</scope>
    <source>
        <strain evidence="7">MBLW1</strain>
    </source>
</reference>
<feature type="domain" description="N-acetyltransferase" evidence="6">
    <location>
        <begin position="76"/>
        <end position="146"/>
    </location>
</feature>
<evidence type="ECO:0000256" key="3">
    <source>
        <dbReference type="ARBA" id="ARBA00022679"/>
    </source>
</evidence>
<keyword evidence="8" id="KW-1185">Reference proteome</keyword>
<dbReference type="InParanoid" id="A0A6C2YS66"/>
<evidence type="ECO:0000256" key="4">
    <source>
        <dbReference type="ARBA" id="ARBA00023315"/>
    </source>
</evidence>
<dbReference type="RefSeq" id="WP_162658881.1">
    <property type="nucleotide sequence ID" value="NZ_LR593887.1"/>
</dbReference>
<dbReference type="PANTHER" id="PTHR36449">
    <property type="entry name" value="ACETYLTRANSFERASE-RELATED"/>
    <property type="match status" value="1"/>
</dbReference>
<dbReference type="Gene3D" id="3.40.630.30">
    <property type="match status" value="1"/>
</dbReference>
<keyword evidence="2" id="KW-1277">Toxin-antitoxin system</keyword>
<sequence length="167" mass="18531">MADWTIEPFDKEHDRAAFACGRSTLDDFIRVRVSQYEKRRLGKTFVAVPPGEKRVIGYYTLAAGAVAFERMPVDATRKLPKHPVPVVLLARLAVDQTAQGQRLGEGLLLDALQRTLDLSADLGVHAVEVDAIDDTAAAFYRKYGFVPLLDEPLHLYLPLTTVEQVLA</sequence>
<protein>
    <recommendedName>
        <fullName evidence="6">N-acetyltransferase domain-containing protein</fullName>
    </recommendedName>
</protein>
<gene>
    <name evidence="7" type="ORF">GMBLW1_02380</name>
</gene>
<evidence type="ECO:0000313" key="8">
    <source>
        <dbReference type="Proteomes" id="UP000464378"/>
    </source>
</evidence>
<evidence type="ECO:0000259" key="6">
    <source>
        <dbReference type="Pfam" id="PF13508"/>
    </source>
</evidence>
<dbReference type="InterPro" id="IPR000182">
    <property type="entry name" value="GNAT_dom"/>
</dbReference>
<dbReference type="PANTHER" id="PTHR36449:SF1">
    <property type="entry name" value="ACETYLTRANSFERASE"/>
    <property type="match status" value="1"/>
</dbReference>
<evidence type="ECO:0000313" key="7">
    <source>
        <dbReference type="EMBL" id="VIP03722.1"/>
    </source>
</evidence>